<organism evidence="1 2">
    <name type="scientific">Sellimonas intestinalis</name>
    <dbReference type="NCBI Taxonomy" id="1653434"/>
    <lineage>
        <taxon>Bacteria</taxon>
        <taxon>Bacillati</taxon>
        <taxon>Bacillota</taxon>
        <taxon>Clostridia</taxon>
        <taxon>Lachnospirales</taxon>
        <taxon>Lachnospiraceae</taxon>
        <taxon>Sellimonas</taxon>
    </lineage>
</organism>
<evidence type="ECO:0008006" key="3">
    <source>
        <dbReference type="Google" id="ProtNLM"/>
    </source>
</evidence>
<protein>
    <recommendedName>
        <fullName evidence="3">Phage tail protein</fullName>
    </recommendedName>
</protein>
<name>A0A3E3JYU7_9FIRM</name>
<gene>
    <name evidence="1" type="ORF">DW016_15600</name>
</gene>
<dbReference type="GeneID" id="97193095"/>
<reference evidence="1 2" key="1">
    <citation type="submission" date="2018-08" db="EMBL/GenBank/DDBJ databases">
        <title>A genome reference for cultivated species of the human gut microbiota.</title>
        <authorList>
            <person name="Zou Y."/>
            <person name="Xue W."/>
            <person name="Luo G."/>
        </authorList>
    </citation>
    <scope>NUCLEOTIDE SEQUENCE [LARGE SCALE GENOMIC DNA]</scope>
    <source>
        <strain evidence="1 2">AF37-2AT</strain>
    </source>
</reference>
<keyword evidence="2" id="KW-1185">Reference proteome</keyword>
<dbReference type="InterPro" id="IPR006520">
    <property type="entry name" value="Dit_BPSPP_N"/>
</dbReference>
<comment type="caution">
    <text evidence="1">The sequence shown here is derived from an EMBL/GenBank/DDBJ whole genome shotgun (WGS) entry which is preliminary data.</text>
</comment>
<dbReference type="Proteomes" id="UP000261080">
    <property type="component" value="Unassembled WGS sequence"/>
</dbReference>
<proteinExistence type="predicted"/>
<sequence length="232" mass="26570">MYDICYGGRRASEFGVCISDRPDIPAAKKKMESIEIAGRDGMLYLEEEAYEESEIEIPMNYIGPEDAWMERWRLIQGWLSERNTDLILGDDRNYFFRISKVEIDTNERSSRRIGSFKAVFISKDGLSYLQDGLAEYSCKAVRYNPYLLAYPTYHISGRGVCELSVNGNSFSVELTGEAYIDTERKLVYRSDGTVVNKAAKGDFEDLFLLPGENEVGYHGAFQVQVIPNWRRL</sequence>
<dbReference type="RefSeq" id="WP_053768842.1">
    <property type="nucleotide sequence ID" value="NZ_CALBAT010000008.1"/>
</dbReference>
<dbReference type="OrthoDB" id="2734969at2"/>
<dbReference type="Gene3D" id="2.40.30.200">
    <property type="match status" value="1"/>
</dbReference>
<evidence type="ECO:0000313" key="2">
    <source>
        <dbReference type="Proteomes" id="UP000261080"/>
    </source>
</evidence>
<evidence type="ECO:0000313" key="1">
    <source>
        <dbReference type="EMBL" id="RGE84391.1"/>
    </source>
</evidence>
<dbReference type="EMBL" id="QVLX01000017">
    <property type="protein sequence ID" value="RGE84391.1"/>
    <property type="molecule type" value="Genomic_DNA"/>
</dbReference>
<dbReference type="AlphaFoldDB" id="A0A3E3JYU7"/>
<dbReference type="NCBIfam" id="TIGR01633">
    <property type="entry name" value="phi3626_gp14_N"/>
    <property type="match status" value="1"/>
</dbReference>
<accession>A0A3E3JYU7</accession>